<comment type="caution">
    <text evidence="1">The sequence shown here is derived from an EMBL/GenBank/DDBJ whole genome shotgun (WGS) entry which is preliminary data.</text>
</comment>
<evidence type="ECO:0008006" key="3">
    <source>
        <dbReference type="Google" id="ProtNLM"/>
    </source>
</evidence>
<organism evidence="1 2">
    <name type="scientific">Lysobacter stagni</name>
    <dbReference type="NCBI Taxonomy" id="3045172"/>
    <lineage>
        <taxon>Bacteria</taxon>
        <taxon>Pseudomonadati</taxon>
        <taxon>Pseudomonadota</taxon>
        <taxon>Gammaproteobacteria</taxon>
        <taxon>Lysobacterales</taxon>
        <taxon>Lysobacteraceae</taxon>
        <taxon>Lysobacter</taxon>
    </lineage>
</organism>
<dbReference type="Proteomes" id="UP001321580">
    <property type="component" value="Unassembled WGS sequence"/>
</dbReference>
<reference evidence="1 2" key="1">
    <citation type="submission" date="2023-05" db="EMBL/GenBank/DDBJ databases">
        <title>Lysobacter sp. strain LF1 Genome sequencing and assembly.</title>
        <authorList>
            <person name="Jung Y."/>
        </authorList>
    </citation>
    <scope>NUCLEOTIDE SEQUENCE [LARGE SCALE GENOMIC DNA]</scope>
    <source>
        <strain evidence="1 2">LF1</strain>
    </source>
</reference>
<evidence type="ECO:0000313" key="1">
    <source>
        <dbReference type="EMBL" id="MDI9238389.1"/>
    </source>
</evidence>
<proteinExistence type="predicted"/>
<sequence>MRHELYQLLSRLESAGISFTLGRYRADTILVSLTLVGERVEVDVFEDGHMEVARFTGTEDIVGDVKLVEQLIAADAE</sequence>
<accession>A0ABT6XE16</accession>
<dbReference type="RefSeq" id="WP_283211852.1">
    <property type="nucleotide sequence ID" value="NZ_JASGBI010000001.1"/>
</dbReference>
<keyword evidence="2" id="KW-1185">Reference proteome</keyword>
<evidence type="ECO:0000313" key="2">
    <source>
        <dbReference type="Proteomes" id="UP001321580"/>
    </source>
</evidence>
<name>A0ABT6XE16_9GAMM</name>
<gene>
    <name evidence="1" type="ORF">QLQ15_05620</name>
</gene>
<protein>
    <recommendedName>
        <fullName evidence="3">DUF1797 family protein</fullName>
    </recommendedName>
</protein>
<dbReference type="EMBL" id="JASGBI010000001">
    <property type="protein sequence ID" value="MDI9238389.1"/>
    <property type="molecule type" value="Genomic_DNA"/>
</dbReference>